<feature type="non-terminal residue" evidence="2">
    <location>
        <position position="1"/>
    </location>
</feature>
<keyword evidence="3" id="KW-1185">Reference proteome</keyword>
<feature type="region of interest" description="Disordered" evidence="1">
    <location>
        <begin position="79"/>
        <end position="117"/>
    </location>
</feature>
<evidence type="ECO:0000256" key="1">
    <source>
        <dbReference type="SAM" id="MobiDB-lite"/>
    </source>
</evidence>
<dbReference type="Proteomes" id="UP000800235">
    <property type="component" value="Unassembled WGS sequence"/>
</dbReference>
<accession>A0A9P4NNE2</accession>
<protein>
    <submittedName>
        <fullName evidence="2">Uncharacterized protein</fullName>
    </submittedName>
</protein>
<name>A0A9P4NNE2_9PEZI</name>
<organism evidence="2 3">
    <name type="scientific">Tothia fuscella</name>
    <dbReference type="NCBI Taxonomy" id="1048955"/>
    <lineage>
        <taxon>Eukaryota</taxon>
        <taxon>Fungi</taxon>
        <taxon>Dikarya</taxon>
        <taxon>Ascomycota</taxon>
        <taxon>Pezizomycotina</taxon>
        <taxon>Dothideomycetes</taxon>
        <taxon>Pleosporomycetidae</taxon>
        <taxon>Venturiales</taxon>
        <taxon>Cylindrosympodiaceae</taxon>
        <taxon>Tothia</taxon>
    </lineage>
</organism>
<comment type="caution">
    <text evidence="2">The sequence shown here is derived from an EMBL/GenBank/DDBJ whole genome shotgun (WGS) entry which is preliminary data.</text>
</comment>
<dbReference type="EMBL" id="MU007051">
    <property type="protein sequence ID" value="KAF2429024.1"/>
    <property type="molecule type" value="Genomic_DNA"/>
</dbReference>
<dbReference type="OrthoDB" id="5370011at2759"/>
<gene>
    <name evidence="2" type="ORF">EJ08DRAFT_591477</name>
</gene>
<dbReference type="AlphaFoldDB" id="A0A9P4NNE2"/>
<feature type="compositionally biased region" description="Basic and acidic residues" evidence="1">
    <location>
        <begin position="79"/>
        <end position="101"/>
    </location>
</feature>
<sequence length="265" mass="30408">SVHRERTRALFAKYGLSVEAREWIPSPPLNQIVPRGVLRVEKPIRMRIRYTCHLCHTMFGTAKQCRKCQHRRCLSCPREPPRRPRNEEEDKENNIKVRSREGTPGPTSRSSSAGPLPVVQRTRRTCHQCTTEFPVGTAQICTKCGHLRCSKCPRGLESMWSCGREENEGNDGDTEPSRKTERIYRKPRQRIRWVCDQCSTTYLEGSQICRDCLHKRCDFCTRIPPKRLKGDLNPDAEVVRSVERRLANLTIPGDATSPALRLGES</sequence>
<evidence type="ECO:0000313" key="3">
    <source>
        <dbReference type="Proteomes" id="UP000800235"/>
    </source>
</evidence>
<evidence type="ECO:0000313" key="2">
    <source>
        <dbReference type="EMBL" id="KAF2429024.1"/>
    </source>
</evidence>
<proteinExistence type="predicted"/>
<reference evidence="2" key="1">
    <citation type="journal article" date="2020" name="Stud. Mycol.">
        <title>101 Dothideomycetes genomes: a test case for predicting lifestyles and emergence of pathogens.</title>
        <authorList>
            <person name="Haridas S."/>
            <person name="Albert R."/>
            <person name="Binder M."/>
            <person name="Bloem J."/>
            <person name="Labutti K."/>
            <person name="Salamov A."/>
            <person name="Andreopoulos B."/>
            <person name="Baker S."/>
            <person name="Barry K."/>
            <person name="Bills G."/>
            <person name="Bluhm B."/>
            <person name="Cannon C."/>
            <person name="Castanera R."/>
            <person name="Culley D."/>
            <person name="Daum C."/>
            <person name="Ezra D."/>
            <person name="Gonzalez J."/>
            <person name="Henrissat B."/>
            <person name="Kuo A."/>
            <person name="Liang C."/>
            <person name="Lipzen A."/>
            <person name="Lutzoni F."/>
            <person name="Magnuson J."/>
            <person name="Mondo S."/>
            <person name="Nolan M."/>
            <person name="Ohm R."/>
            <person name="Pangilinan J."/>
            <person name="Park H.-J."/>
            <person name="Ramirez L."/>
            <person name="Alfaro M."/>
            <person name="Sun H."/>
            <person name="Tritt A."/>
            <person name="Yoshinaga Y."/>
            <person name="Zwiers L.-H."/>
            <person name="Turgeon B."/>
            <person name="Goodwin S."/>
            <person name="Spatafora J."/>
            <person name="Crous P."/>
            <person name="Grigoriev I."/>
        </authorList>
    </citation>
    <scope>NUCLEOTIDE SEQUENCE</scope>
    <source>
        <strain evidence="2">CBS 130266</strain>
    </source>
</reference>